<comment type="caution">
    <text evidence="1">The sequence shown here is derived from an EMBL/GenBank/DDBJ whole genome shotgun (WGS) entry which is preliminary data.</text>
</comment>
<keyword evidence="2" id="KW-1185">Reference proteome</keyword>
<sequence>MNKLIVGSFVAVLVVFTAIALYTNLKRVNDIPPPPANTQPQ</sequence>
<dbReference type="RefSeq" id="WP_379770131.1">
    <property type="nucleotide sequence ID" value="NZ_JBHSJF010000006.1"/>
</dbReference>
<evidence type="ECO:0000313" key="2">
    <source>
        <dbReference type="Proteomes" id="UP001595796"/>
    </source>
</evidence>
<organism evidence="1 2">
    <name type="scientific">Flaviflagellibacter deserti</name>
    <dbReference type="NCBI Taxonomy" id="2267266"/>
    <lineage>
        <taxon>Bacteria</taxon>
        <taxon>Pseudomonadati</taxon>
        <taxon>Pseudomonadota</taxon>
        <taxon>Alphaproteobacteria</taxon>
        <taxon>Hyphomicrobiales</taxon>
        <taxon>Flaviflagellibacter</taxon>
    </lineage>
</organism>
<name>A0ABV9Z152_9HYPH</name>
<reference evidence="2" key="1">
    <citation type="journal article" date="2019" name="Int. J. Syst. Evol. Microbiol.">
        <title>The Global Catalogue of Microorganisms (GCM) 10K type strain sequencing project: providing services to taxonomists for standard genome sequencing and annotation.</title>
        <authorList>
            <consortium name="The Broad Institute Genomics Platform"/>
            <consortium name="The Broad Institute Genome Sequencing Center for Infectious Disease"/>
            <person name="Wu L."/>
            <person name="Ma J."/>
        </authorList>
    </citation>
    <scope>NUCLEOTIDE SEQUENCE [LARGE SCALE GENOMIC DNA]</scope>
    <source>
        <strain evidence="2">CGMCC 1.16444</strain>
    </source>
</reference>
<evidence type="ECO:0000313" key="1">
    <source>
        <dbReference type="EMBL" id="MFC5067862.1"/>
    </source>
</evidence>
<proteinExistence type="predicted"/>
<accession>A0ABV9Z152</accession>
<protein>
    <submittedName>
        <fullName evidence="1">Uncharacterized protein</fullName>
    </submittedName>
</protein>
<gene>
    <name evidence="1" type="ORF">ACFPFW_07505</name>
</gene>
<dbReference type="Proteomes" id="UP001595796">
    <property type="component" value="Unassembled WGS sequence"/>
</dbReference>
<dbReference type="EMBL" id="JBHSJF010000006">
    <property type="protein sequence ID" value="MFC5067862.1"/>
    <property type="molecule type" value="Genomic_DNA"/>
</dbReference>